<sequence length="84" mass="10308">MNFKIDNRTYEIIRATDVDRDGIGIELWDRDNQKLILEIFRHDDKKKLMFSCDKGELPLEVVERFLREFEERVGRKFQEDNWED</sequence>
<keyword evidence="2" id="KW-1185">Reference proteome</keyword>
<dbReference type="Proteomes" id="UP000557307">
    <property type="component" value="Unassembled WGS sequence"/>
</dbReference>
<proteinExistence type="predicted"/>
<comment type="caution">
    <text evidence="1">The sequence shown here is derived from an EMBL/GenBank/DDBJ whole genome shotgun (WGS) entry which is preliminary data.</text>
</comment>
<dbReference type="AlphaFoldDB" id="A0A840TF97"/>
<name>A0A840TF97_9BACT</name>
<accession>A0A840TF97</accession>
<evidence type="ECO:0000313" key="2">
    <source>
        <dbReference type="Proteomes" id="UP000557307"/>
    </source>
</evidence>
<evidence type="ECO:0000313" key="1">
    <source>
        <dbReference type="EMBL" id="MBB5282796.1"/>
    </source>
</evidence>
<protein>
    <submittedName>
        <fullName evidence="1">Uncharacterized protein</fullName>
    </submittedName>
</protein>
<dbReference type="RefSeq" id="WP_184171519.1">
    <property type="nucleotide sequence ID" value="NZ_JACHGF010000001.1"/>
</dbReference>
<gene>
    <name evidence="1" type="ORF">HNQ92_000917</name>
</gene>
<reference evidence="1 2" key="1">
    <citation type="submission" date="2020-08" db="EMBL/GenBank/DDBJ databases">
        <title>Genomic Encyclopedia of Type Strains, Phase IV (KMG-IV): sequencing the most valuable type-strain genomes for metagenomic binning, comparative biology and taxonomic classification.</title>
        <authorList>
            <person name="Goeker M."/>
        </authorList>
    </citation>
    <scope>NUCLEOTIDE SEQUENCE [LARGE SCALE GENOMIC DNA]</scope>
    <source>
        <strain evidence="1 2">DSM 105074</strain>
    </source>
</reference>
<organism evidence="1 2">
    <name type="scientific">Rhabdobacter roseus</name>
    <dbReference type="NCBI Taxonomy" id="1655419"/>
    <lineage>
        <taxon>Bacteria</taxon>
        <taxon>Pseudomonadati</taxon>
        <taxon>Bacteroidota</taxon>
        <taxon>Cytophagia</taxon>
        <taxon>Cytophagales</taxon>
        <taxon>Cytophagaceae</taxon>
        <taxon>Rhabdobacter</taxon>
    </lineage>
</organism>
<dbReference type="EMBL" id="JACHGF010000001">
    <property type="protein sequence ID" value="MBB5282796.1"/>
    <property type="molecule type" value="Genomic_DNA"/>
</dbReference>